<sequence>MCRQLSKHIVISDGGCICSITSMIWMQRQKVKGKTTSNFCPSYQLSKSRHISWLLLSCCDDLYESRQWSSKGSWTSFRWSVLLHHICKYIPCLRSCASGDLKVSMWKGLVRPQPNLVTCQERHYPSRCLFIPFSLGKLLEERTWKENQFHRILVCLNIPDCEFVVIPIWLCLSYG</sequence>
<proteinExistence type="predicted"/>
<dbReference type="Proteomes" id="UP000038830">
    <property type="component" value="Unassembled WGS sequence"/>
</dbReference>
<reference evidence="2" key="1">
    <citation type="journal article" date="2015" name="J. Biotechnol.">
        <title>The structure of the Cyberlindnera jadinii genome and its relation to Candida utilis analyzed by the occurrence of single nucleotide polymorphisms.</title>
        <authorList>
            <person name="Rupp O."/>
            <person name="Brinkrolf K."/>
            <person name="Buerth C."/>
            <person name="Kunigo M."/>
            <person name="Schneider J."/>
            <person name="Jaenicke S."/>
            <person name="Goesmann A."/>
            <person name="Puehler A."/>
            <person name="Jaeger K.-E."/>
            <person name="Ernst J.F."/>
        </authorList>
    </citation>
    <scope>NUCLEOTIDE SEQUENCE [LARGE SCALE GENOMIC DNA]</scope>
    <source>
        <strain evidence="2">ATCC 18201 / CBS 1600 / BCRC 20928 / JCM 3617 / NBRC 0987 / NRRL Y-1542</strain>
    </source>
</reference>
<dbReference type="AlphaFoldDB" id="A0A0H5C9A4"/>
<evidence type="ECO:0000313" key="2">
    <source>
        <dbReference type="Proteomes" id="UP000038830"/>
    </source>
</evidence>
<dbReference type="EMBL" id="CDQK01000007">
    <property type="protein sequence ID" value="CEP24965.1"/>
    <property type="molecule type" value="Genomic_DNA"/>
</dbReference>
<organism evidence="1 2">
    <name type="scientific">Cyberlindnera jadinii (strain ATCC 18201 / CBS 1600 / BCRC 20928 / JCM 3617 / NBRC 0987 / NRRL Y-1542)</name>
    <name type="common">Torula yeast</name>
    <name type="synonym">Candida utilis</name>
    <dbReference type="NCBI Taxonomy" id="983966"/>
    <lineage>
        <taxon>Eukaryota</taxon>
        <taxon>Fungi</taxon>
        <taxon>Dikarya</taxon>
        <taxon>Ascomycota</taxon>
        <taxon>Saccharomycotina</taxon>
        <taxon>Saccharomycetes</taxon>
        <taxon>Phaffomycetales</taxon>
        <taxon>Phaffomycetaceae</taxon>
        <taxon>Cyberlindnera</taxon>
    </lineage>
</organism>
<evidence type="ECO:0000313" key="1">
    <source>
        <dbReference type="EMBL" id="CEP24965.1"/>
    </source>
</evidence>
<accession>A0A0H5C9A4</accession>
<name>A0A0H5C9A4_CYBJN</name>
<gene>
    <name evidence="1" type="ORF">BN1211_5934</name>
</gene>
<protein>
    <submittedName>
        <fullName evidence="1">Uncharacterized protein</fullName>
    </submittedName>
</protein>